<dbReference type="RefSeq" id="WP_133513463.1">
    <property type="nucleotide sequence ID" value="NZ_SNWX01000001.1"/>
</dbReference>
<evidence type="ECO:0000313" key="2">
    <source>
        <dbReference type="Proteomes" id="UP000295064"/>
    </source>
</evidence>
<comment type="caution">
    <text evidence="1">The sequence shown here is derived from an EMBL/GenBank/DDBJ whole genome shotgun (WGS) entry which is preliminary data.</text>
</comment>
<dbReference type="Proteomes" id="UP000295064">
    <property type="component" value="Unassembled WGS sequence"/>
</dbReference>
<gene>
    <name evidence="1" type="ORF">DFR79_10114</name>
</gene>
<sequence>MGKKRNGHYCVVCASVLPNEKFSGKGHSRHICKKCSKKSAAEQDEQIKVNKIYGMTRFMNLSKNNKKQLDKYLNDDSKKVREAAKSVIEEFEELKRIRKEDDQLVEKIASMTEEEYEEYFDEDEAYQDDFFSDDLPF</sequence>
<name>A0A4R6M4W5_9FIRM</name>
<dbReference type="EMBL" id="SNWX01000001">
    <property type="protein sequence ID" value="TDO95019.1"/>
    <property type="molecule type" value="Genomic_DNA"/>
</dbReference>
<accession>A0A4R6M4W5</accession>
<organism evidence="1 2">
    <name type="scientific">Halanaerobium saccharolyticum</name>
    <dbReference type="NCBI Taxonomy" id="43595"/>
    <lineage>
        <taxon>Bacteria</taxon>
        <taxon>Bacillati</taxon>
        <taxon>Bacillota</taxon>
        <taxon>Clostridia</taxon>
        <taxon>Halanaerobiales</taxon>
        <taxon>Halanaerobiaceae</taxon>
        <taxon>Halanaerobium</taxon>
    </lineage>
</organism>
<reference evidence="1 2" key="1">
    <citation type="submission" date="2019-03" db="EMBL/GenBank/DDBJ databases">
        <title>Subsurface microbial communities from deep shales in Ohio and West Virginia, USA.</title>
        <authorList>
            <person name="Wrighton K."/>
        </authorList>
    </citation>
    <scope>NUCLEOTIDE SEQUENCE [LARGE SCALE GENOMIC DNA]</scope>
    <source>
        <strain evidence="1 2">MA284_T2</strain>
    </source>
</reference>
<dbReference type="OrthoDB" id="9801315at2"/>
<proteinExistence type="predicted"/>
<dbReference type="AlphaFoldDB" id="A0A4R6M4W5"/>
<protein>
    <submittedName>
        <fullName evidence="1">Uncharacterized protein</fullName>
    </submittedName>
</protein>
<evidence type="ECO:0000313" key="1">
    <source>
        <dbReference type="EMBL" id="TDO95019.1"/>
    </source>
</evidence>